<evidence type="ECO:0000313" key="1">
    <source>
        <dbReference type="EMBL" id="SET04652.1"/>
    </source>
</evidence>
<reference evidence="1 2" key="1">
    <citation type="submission" date="2016-10" db="EMBL/GenBank/DDBJ databases">
        <authorList>
            <person name="de Groot N.N."/>
        </authorList>
    </citation>
    <scope>NUCLEOTIDE SEQUENCE [LARGE SCALE GENOMIC DNA]</scope>
    <source>
        <strain evidence="1 2">DSM 11363</strain>
    </source>
</reference>
<dbReference type="Proteomes" id="UP000182332">
    <property type="component" value="Unassembled WGS sequence"/>
</dbReference>
<organism evidence="1 2">
    <name type="scientific">Pseudomonas graminis</name>
    <dbReference type="NCBI Taxonomy" id="158627"/>
    <lineage>
        <taxon>Bacteria</taxon>
        <taxon>Pseudomonadati</taxon>
        <taxon>Pseudomonadota</taxon>
        <taxon>Gammaproteobacteria</taxon>
        <taxon>Pseudomonadales</taxon>
        <taxon>Pseudomonadaceae</taxon>
        <taxon>Pseudomonas</taxon>
    </lineage>
</organism>
<evidence type="ECO:0000313" key="2">
    <source>
        <dbReference type="Proteomes" id="UP000182332"/>
    </source>
</evidence>
<gene>
    <name evidence="1" type="ORF">SAMN05216197_105182</name>
</gene>
<dbReference type="OrthoDB" id="6971791at2"/>
<sequence>MDLENFKKYSINSIVRPAGDSNALKHQLTFFVSVLDALDIHFSNPENDPTQLVRDYIEDKIPVETLAAKASIWWSIIGDSAAVREFRDRNILMARLAICLLYWDETKRSDLGDNLSWFLELLHALNVDRNLPTEMMIKYFEYR</sequence>
<accession>A0A1I0BCZ7</accession>
<dbReference type="AlphaFoldDB" id="A0A1I0BCZ7"/>
<protein>
    <submittedName>
        <fullName evidence="1">Uncharacterized protein</fullName>
    </submittedName>
</protein>
<dbReference type="RefSeq" id="WP_074886260.1">
    <property type="nucleotide sequence ID" value="NZ_FOHW01000005.1"/>
</dbReference>
<name>A0A1I0BCZ7_9PSED</name>
<proteinExistence type="predicted"/>
<dbReference type="EMBL" id="FOHW01000005">
    <property type="protein sequence ID" value="SET04652.1"/>
    <property type="molecule type" value="Genomic_DNA"/>
</dbReference>